<sequence>IKPEIRTRSSSTYFLVLITLHLEIFSDLKNMETPFPCAGKNEWLEGTLVPVYGIADDKDGTIDNLDLIVVPQYGRNPDHTG</sequence>
<feature type="non-terminal residue" evidence="1">
    <location>
        <position position="1"/>
    </location>
</feature>
<protein>
    <submittedName>
        <fullName evidence="1">Uncharacterized protein</fullName>
    </submittedName>
</protein>
<dbReference type="Proteomes" id="UP000236630">
    <property type="component" value="Unassembled WGS sequence"/>
</dbReference>
<organism evidence="1 2">
    <name type="scientific">Citrus unshiu</name>
    <name type="common">Satsuma mandarin</name>
    <name type="synonym">Citrus nobilis var. unshiu</name>
    <dbReference type="NCBI Taxonomy" id="55188"/>
    <lineage>
        <taxon>Eukaryota</taxon>
        <taxon>Viridiplantae</taxon>
        <taxon>Streptophyta</taxon>
        <taxon>Embryophyta</taxon>
        <taxon>Tracheophyta</taxon>
        <taxon>Spermatophyta</taxon>
        <taxon>Magnoliopsida</taxon>
        <taxon>eudicotyledons</taxon>
        <taxon>Gunneridae</taxon>
        <taxon>Pentapetalae</taxon>
        <taxon>rosids</taxon>
        <taxon>malvids</taxon>
        <taxon>Sapindales</taxon>
        <taxon>Rutaceae</taxon>
        <taxon>Aurantioideae</taxon>
        <taxon>Citrus</taxon>
    </lineage>
</organism>
<comment type="caution">
    <text evidence="1">The sequence shown here is derived from an EMBL/GenBank/DDBJ whole genome shotgun (WGS) entry which is preliminary data.</text>
</comment>
<name>A0A2H5QL41_CITUN</name>
<gene>
    <name evidence="1" type="ORF">CUMW_240050</name>
</gene>
<accession>A0A2H5QL41</accession>
<keyword evidence="2" id="KW-1185">Reference proteome</keyword>
<dbReference type="EMBL" id="BDQV01000468">
    <property type="protein sequence ID" value="GAY65303.1"/>
    <property type="molecule type" value="Genomic_DNA"/>
</dbReference>
<evidence type="ECO:0000313" key="2">
    <source>
        <dbReference type="Proteomes" id="UP000236630"/>
    </source>
</evidence>
<reference evidence="1 2" key="1">
    <citation type="journal article" date="2017" name="Front. Genet.">
        <title>Draft sequencing of the heterozygous diploid genome of Satsuma (Citrus unshiu Marc.) using a hybrid assembly approach.</title>
        <authorList>
            <person name="Shimizu T."/>
            <person name="Tanizawa Y."/>
            <person name="Mochizuki T."/>
            <person name="Nagasaki H."/>
            <person name="Yoshioka T."/>
            <person name="Toyoda A."/>
            <person name="Fujiyama A."/>
            <person name="Kaminuma E."/>
            <person name="Nakamura Y."/>
        </authorList>
    </citation>
    <scope>NUCLEOTIDE SEQUENCE [LARGE SCALE GENOMIC DNA]</scope>
    <source>
        <strain evidence="2">cv. Miyagawa wase</strain>
    </source>
</reference>
<evidence type="ECO:0000313" key="1">
    <source>
        <dbReference type="EMBL" id="GAY65303.1"/>
    </source>
</evidence>
<dbReference type="AlphaFoldDB" id="A0A2H5QL41"/>
<proteinExistence type="predicted"/>